<feature type="region of interest" description="Disordered" evidence="1">
    <location>
        <begin position="32"/>
        <end position="85"/>
    </location>
</feature>
<evidence type="ECO:0000313" key="3">
    <source>
        <dbReference type="EMBL" id="ORB50529.1"/>
    </source>
</evidence>
<keyword evidence="2" id="KW-0472">Membrane</keyword>
<dbReference type="AlphaFoldDB" id="A0A1X0IQ45"/>
<dbReference type="Proteomes" id="UP000192534">
    <property type="component" value="Unassembled WGS sequence"/>
</dbReference>
<proteinExistence type="predicted"/>
<feature type="compositionally biased region" description="Basic and acidic residues" evidence="1">
    <location>
        <begin position="76"/>
        <end position="85"/>
    </location>
</feature>
<evidence type="ECO:0000256" key="2">
    <source>
        <dbReference type="SAM" id="Phobius"/>
    </source>
</evidence>
<protein>
    <submittedName>
        <fullName evidence="3">Uncharacterized protein</fullName>
    </submittedName>
</protein>
<comment type="caution">
    <text evidence="3">The sequence shown here is derived from an EMBL/GenBank/DDBJ whole genome shotgun (WGS) entry which is preliminary data.</text>
</comment>
<sequence length="85" mass="9384">MLPTVVVILKVALLVFIVGGVVAIVTRGIRRSHANRGDPKWRPSRNQPGFEASAHGAMPSTPLPEWVDWEDGESDNNPRRKSEGR</sequence>
<dbReference type="RefSeq" id="WP_083121089.1">
    <property type="nucleotide sequence ID" value="NZ_JACKUO010000043.1"/>
</dbReference>
<evidence type="ECO:0000256" key="1">
    <source>
        <dbReference type="SAM" id="MobiDB-lite"/>
    </source>
</evidence>
<accession>A0A1X0IQ45</accession>
<keyword evidence="2" id="KW-0812">Transmembrane</keyword>
<keyword evidence="2" id="KW-1133">Transmembrane helix</keyword>
<organism evidence="3 4">
    <name type="scientific">Mycolicibacterium rhodesiae</name>
    <name type="common">Mycobacterium rhodesiae</name>
    <dbReference type="NCBI Taxonomy" id="36814"/>
    <lineage>
        <taxon>Bacteria</taxon>
        <taxon>Bacillati</taxon>
        <taxon>Actinomycetota</taxon>
        <taxon>Actinomycetes</taxon>
        <taxon>Mycobacteriales</taxon>
        <taxon>Mycobacteriaceae</taxon>
        <taxon>Mycolicibacterium</taxon>
    </lineage>
</organism>
<reference evidence="3 4" key="1">
    <citation type="submission" date="2016-12" db="EMBL/GenBank/DDBJ databases">
        <title>The new phylogeny of genus Mycobacterium.</title>
        <authorList>
            <person name="Tortoli E."/>
            <person name="Trovato A."/>
            <person name="Cirillo D.M."/>
        </authorList>
    </citation>
    <scope>NUCLEOTIDE SEQUENCE [LARGE SCALE GENOMIC DNA]</scope>
    <source>
        <strain evidence="3 4">DSM 44223</strain>
    </source>
</reference>
<evidence type="ECO:0000313" key="4">
    <source>
        <dbReference type="Proteomes" id="UP000192534"/>
    </source>
</evidence>
<dbReference type="EMBL" id="MVIH01000010">
    <property type="protein sequence ID" value="ORB50529.1"/>
    <property type="molecule type" value="Genomic_DNA"/>
</dbReference>
<keyword evidence="4" id="KW-1185">Reference proteome</keyword>
<name>A0A1X0IQ45_MYCRH</name>
<gene>
    <name evidence="3" type="ORF">BST42_20245</name>
</gene>
<feature type="transmembrane region" description="Helical" evidence="2">
    <location>
        <begin position="6"/>
        <end position="26"/>
    </location>
</feature>